<feature type="transmembrane region" description="Helical" evidence="5">
    <location>
        <begin position="423"/>
        <end position="441"/>
    </location>
</feature>
<evidence type="ECO:0000259" key="6">
    <source>
        <dbReference type="PROSITE" id="PS50850"/>
    </source>
</evidence>
<feature type="transmembrane region" description="Helical" evidence="5">
    <location>
        <begin position="142"/>
        <end position="164"/>
    </location>
</feature>
<feature type="transmembrane region" description="Helical" evidence="5">
    <location>
        <begin position="329"/>
        <end position="351"/>
    </location>
</feature>
<dbReference type="Pfam" id="PF07690">
    <property type="entry name" value="MFS_1"/>
    <property type="match status" value="1"/>
</dbReference>
<feature type="transmembrane region" description="Helical" evidence="5">
    <location>
        <begin position="20"/>
        <end position="45"/>
    </location>
</feature>
<feature type="transmembrane region" description="Helical" evidence="5">
    <location>
        <begin position="399"/>
        <end position="417"/>
    </location>
</feature>
<proteinExistence type="predicted"/>
<dbReference type="Gene3D" id="1.20.1250.20">
    <property type="entry name" value="MFS general substrate transporter like domains"/>
    <property type="match status" value="1"/>
</dbReference>
<feature type="transmembrane region" description="Helical" evidence="5">
    <location>
        <begin position="170"/>
        <end position="188"/>
    </location>
</feature>
<dbReference type="InterPro" id="IPR020846">
    <property type="entry name" value="MFS_dom"/>
</dbReference>
<keyword evidence="3 5" id="KW-1133">Transmembrane helix</keyword>
<feature type="transmembrane region" description="Helical" evidence="5">
    <location>
        <begin position="108"/>
        <end position="130"/>
    </location>
</feature>
<dbReference type="PANTHER" id="PTHR23501">
    <property type="entry name" value="MAJOR FACILITATOR SUPERFAMILY"/>
    <property type="match status" value="1"/>
</dbReference>
<keyword evidence="2 5" id="KW-0812">Transmembrane</keyword>
<evidence type="ECO:0000256" key="5">
    <source>
        <dbReference type="SAM" id="Phobius"/>
    </source>
</evidence>
<sequence length="451" mass="46605">MTTQTHAPERLWTGSHGRVVVGIFSLAFFVAFESLAVATVMPAVADELGGLRLYALSFAAPIAVGIVSMTVAGPLMDRRGPGLGLRLGVAVFVIGLLVAGLAPSMPVFLAGRAVQGLGMGFVGVGLYVVIGQTFHEDLRARVFTVVTSAWVLPALVGPFIAGAITDLAGWRWVFLAVPAIAVASLVLIWEALDAIEGDPEVVVDRRRAGWAVMVAAGVVVVSVAGQRTVSWWPAVVLVATTVTLRHASRLLPAGTWRARRGLPVVVITRSLLCAAFLGAETYIPLSLVQHRDLSVTTAGLLLTSAAVLWFSGAWLAAHVPALASKPLRVRLGAVCVTTGVGAGFLTLVPWVPVYVVAVAWGIGGLGMGIAVSTLGVLMLDHSTPAEQGANSAAMQTSDAVLESLVLAFGSVVFAVMLAEHEQAGYLLVFGGAVAVAALGVLTSSRVTSSAS</sequence>
<evidence type="ECO:0000256" key="2">
    <source>
        <dbReference type="ARBA" id="ARBA00022692"/>
    </source>
</evidence>
<comment type="caution">
    <text evidence="7">The sequence shown here is derived from an EMBL/GenBank/DDBJ whole genome shotgun (WGS) entry which is preliminary data.</text>
</comment>
<feature type="transmembrane region" description="Helical" evidence="5">
    <location>
        <begin position="260"/>
        <end position="279"/>
    </location>
</feature>
<feature type="transmembrane region" description="Helical" evidence="5">
    <location>
        <begin position="83"/>
        <end position="102"/>
    </location>
</feature>
<comment type="subcellular location">
    <subcellularLocation>
        <location evidence="1">Cell membrane</location>
        <topology evidence="1">Multi-pass membrane protein</topology>
    </subcellularLocation>
</comment>
<dbReference type="RefSeq" id="WP_119705908.1">
    <property type="nucleotide sequence ID" value="NZ_JBHSOI010000001.1"/>
</dbReference>
<feature type="transmembrane region" description="Helical" evidence="5">
    <location>
        <begin position="231"/>
        <end position="248"/>
    </location>
</feature>
<dbReference type="EMBL" id="QUBR01000003">
    <property type="protein sequence ID" value="REK68986.1"/>
    <property type="molecule type" value="Genomic_DNA"/>
</dbReference>
<accession>A0A371P0W3</accession>
<feature type="transmembrane region" description="Helical" evidence="5">
    <location>
        <begin position="299"/>
        <end position="317"/>
    </location>
</feature>
<evidence type="ECO:0000256" key="1">
    <source>
        <dbReference type="ARBA" id="ARBA00004651"/>
    </source>
</evidence>
<feature type="transmembrane region" description="Helical" evidence="5">
    <location>
        <begin position="208"/>
        <end position="225"/>
    </location>
</feature>
<evidence type="ECO:0000313" key="8">
    <source>
        <dbReference type="Proteomes" id="UP000265581"/>
    </source>
</evidence>
<feature type="transmembrane region" description="Helical" evidence="5">
    <location>
        <begin position="357"/>
        <end position="379"/>
    </location>
</feature>
<dbReference type="InterPro" id="IPR011701">
    <property type="entry name" value="MFS"/>
</dbReference>
<dbReference type="OrthoDB" id="9778875at2"/>
<dbReference type="PROSITE" id="PS50850">
    <property type="entry name" value="MFS"/>
    <property type="match status" value="1"/>
</dbReference>
<dbReference type="GO" id="GO:0022857">
    <property type="term" value="F:transmembrane transporter activity"/>
    <property type="evidence" value="ECO:0007669"/>
    <property type="project" value="InterPro"/>
</dbReference>
<feature type="transmembrane region" description="Helical" evidence="5">
    <location>
        <begin position="51"/>
        <end position="71"/>
    </location>
</feature>
<organism evidence="7 8">
    <name type="scientific">Aeromicrobium endophyticum</name>
    <dbReference type="NCBI Taxonomy" id="2292704"/>
    <lineage>
        <taxon>Bacteria</taxon>
        <taxon>Bacillati</taxon>
        <taxon>Actinomycetota</taxon>
        <taxon>Actinomycetes</taxon>
        <taxon>Propionibacteriales</taxon>
        <taxon>Nocardioidaceae</taxon>
        <taxon>Aeromicrobium</taxon>
    </lineage>
</organism>
<dbReference type="InterPro" id="IPR036259">
    <property type="entry name" value="MFS_trans_sf"/>
</dbReference>
<dbReference type="Proteomes" id="UP000265581">
    <property type="component" value="Unassembled WGS sequence"/>
</dbReference>
<evidence type="ECO:0000256" key="3">
    <source>
        <dbReference type="ARBA" id="ARBA00022989"/>
    </source>
</evidence>
<evidence type="ECO:0000313" key="7">
    <source>
        <dbReference type="EMBL" id="REK68986.1"/>
    </source>
</evidence>
<dbReference type="GO" id="GO:0005886">
    <property type="term" value="C:plasma membrane"/>
    <property type="evidence" value="ECO:0007669"/>
    <property type="project" value="UniProtKB-SubCell"/>
</dbReference>
<protein>
    <submittedName>
        <fullName evidence="7">MFS transporter</fullName>
    </submittedName>
</protein>
<keyword evidence="4 5" id="KW-0472">Membrane</keyword>
<reference evidence="7 8" key="1">
    <citation type="submission" date="2018-08" db="EMBL/GenBank/DDBJ databases">
        <title>Aeromicrobium sp. M2KJ-4, whole genome shotgun sequence.</title>
        <authorList>
            <person name="Tuo L."/>
        </authorList>
    </citation>
    <scope>NUCLEOTIDE SEQUENCE [LARGE SCALE GENOMIC DNA]</scope>
    <source>
        <strain evidence="7 8">M2KJ-4</strain>
    </source>
</reference>
<feature type="domain" description="Major facilitator superfamily (MFS) profile" evidence="6">
    <location>
        <begin position="19"/>
        <end position="451"/>
    </location>
</feature>
<dbReference type="SUPFAM" id="SSF103473">
    <property type="entry name" value="MFS general substrate transporter"/>
    <property type="match status" value="1"/>
</dbReference>
<name>A0A371P0W3_9ACTN</name>
<keyword evidence="8" id="KW-1185">Reference proteome</keyword>
<dbReference type="AlphaFoldDB" id="A0A371P0W3"/>
<evidence type="ECO:0000256" key="4">
    <source>
        <dbReference type="ARBA" id="ARBA00023136"/>
    </source>
</evidence>
<gene>
    <name evidence="7" type="ORF">DX116_19225</name>
</gene>
<dbReference type="PANTHER" id="PTHR23501:SF154">
    <property type="entry name" value="MULTIDRUG-EFFLUX TRANSPORTER RV1634-RELATED"/>
    <property type="match status" value="1"/>
</dbReference>